<comment type="caution">
    <text evidence="1">The sequence shown here is derived from an EMBL/GenBank/DDBJ whole genome shotgun (WGS) entry which is preliminary data.</text>
</comment>
<reference evidence="1 2" key="1">
    <citation type="journal article" date="2019" name="PLoS ONE">
        <title>Comparative genome analysis indicates high evolutionary potential of pathogenicity genes in Colletotrichum tanaceti.</title>
        <authorList>
            <person name="Lelwala R.V."/>
            <person name="Korhonen P.K."/>
            <person name="Young N.D."/>
            <person name="Scott J.B."/>
            <person name="Ades P.A."/>
            <person name="Gasser R.B."/>
            <person name="Taylor P.W.J."/>
        </authorList>
    </citation>
    <scope>NUCLEOTIDE SEQUENCE [LARGE SCALE GENOMIC DNA]</scope>
    <source>
        <strain evidence="1">BRIP57314</strain>
    </source>
</reference>
<organism evidence="1 2">
    <name type="scientific">Colletotrichum tanaceti</name>
    <dbReference type="NCBI Taxonomy" id="1306861"/>
    <lineage>
        <taxon>Eukaryota</taxon>
        <taxon>Fungi</taxon>
        <taxon>Dikarya</taxon>
        <taxon>Ascomycota</taxon>
        <taxon>Pezizomycotina</taxon>
        <taxon>Sordariomycetes</taxon>
        <taxon>Hypocreomycetidae</taxon>
        <taxon>Glomerellales</taxon>
        <taxon>Glomerellaceae</taxon>
        <taxon>Colletotrichum</taxon>
        <taxon>Colletotrichum destructivum species complex</taxon>
    </lineage>
</organism>
<dbReference type="AlphaFoldDB" id="A0A4U6XG35"/>
<evidence type="ECO:0000313" key="1">
    <source>
        <dbReference type="EMBL" id="TKW54651.1"/>
    </source>
</evidence>
<gene>
    <name evidence="1" type="ORF">CTA1_10805</name>
</gene>
<accession>A0A4U6XG35</accession>
<evidence type="ECO:0000313" key="2">
    <source>
        <dbReference type="Proteomes" id="UP000310108"/>
    </source>
</evidence>
<protein>
    <submittedName>
        <fullName evidence="1">Uncharacterized protein</fullName>
    </submittedName>
</protein>
<proteinExistence type="predicted"/>
<sequence length="67" mass="7347">MRSCSIEISFIGIRGLLRDHHGHGIDSETGIGGCRSFHSCLGSDSFSGGYDRYLDHRRHVSGAVKEI</sequence>
<keyword evidence="2" id="KW-1185">Reference proteome</keyword>
<name>A0A4U6XG35_9PEZI</name>
<dbReference type="EMBL" id="PJEX01000127">
    <property type="protein sequence ID" value="TKW54651.1"/>
    <property type="molecule type" value="Genomic_DNA"/>
</dbReference>
<dbReference type="Proteomes" id="UP000310108">
    <property type="component" value="Unassembled WGS sequence"/>
</dbReference>